<name>A0AB73IJ73_9BURK</name>
<feature type="transmembrane region" description="Helical" evidence="1">
    <location>
        <begin position="102"/>
        <end position="125"/>
    </location>
</feature>
<proteinExistence type="predicted"/>
<comment type="caution">
    <text evidence="2">The sequence shown here is derived from an EMBL/GenBank/DDBJ whole genome shotgun (WGS) entry which is preliminary data.</text>
</comment>
<keyword evidence="1" id="KW-0812">Transmembrane</keyword>
<sequence>MAFTPTIRHPSHVYPYFSKRCVISIFVSQEGDEDSFRISCNLSDWPALIAAVAIMMNRQSALFGALTKGVDMGNLNVSRSELNRTDLPSAWIWPSRQAMLRAGVAGGLLGAVIIWIYEALIWVGAQHLMPLAGIPRNATGLVFGKAVQESIGVWAYVVGTGIHFVSAIAWGVLFAAIWPYFRRRGVEATLVALGYAVLAWIVMHVAIMIASDNHPNYYDPAVIIGGFMSHIFFTVPLALTVKRQFERQAQ</sequence>
<evidence type="ECO:0000313" key="3">
    <source>
        <dbReference type="Proteomes" id="UP001229486"/>
    </source>
</evidence>
<keyword evidence="1" id="KW-1133">Transmembrane helix</keyword>
<dbReference type="AlphaFoldDB" id="A0AB73IJ73"/>
<accession>A0AB73IJ73</accession>
<protein>
    <submittedName>
        <fullName evidence="2">Membrane protein</fullName>
    </submittedName>
</protein>
<evidence type="ECO:0000313" key="2">
    <source>
        <dbReference type="EMBL" id="MDP9649914.1"/>
    </source>
</evidence>
<dbReference type="EMBL" id="JAURTK010000007">
    <property type="protein sequence ID" value="MDP9649914.1"/>
    <property type="molecule type" value="Genomic_DNA"/>
</dbReference>
<keyword evidence="1" id="KW-0472">Membrane</keyword>
<dbReference type="Proteomes" id="UP001229486">
    <property type="component" value="Unassembled WGS sequence"/>
</dbReference>
<feature type="transmembrane region" description="Helical" evidence="1">
    <location>
        <begin position="190"/>
        <end position="210"/>
    </location>
</feature>
<evidence type="ECO:0000256" key="1">
    <source>
        <dbReference type="SAM" id="Phobius"/>
    </source>
</evidence>
<gene>
    <name evidence="2" type="ORF">J2793_005382</name>
</gene>
<reference evidence="2" key="1">
    <citation type="submission" date="2023-07" db="EMBL/GenBank/DDBJ databases">
        <title>Sorghum-associated microbial communities from plants grown in Nebraska, USA.</title>
        <authorList>
            <person name="Schachtman D."/>
        </authorList>
    </citation>
    <scope>NUCLEOTIDE SEQUENCE</scope>
    <source>
        <strain evidence="2">DS1061</strain>
    </source>
</reference>
<feature type="transmembrane region" description="Helical" evidence="1">
    <location>
        <begin position="222"/>
        <end position="241"/>
    </location>
</feature>
<feature type="transmembrane region" description="Helical" evidence="1">
    <location>
        <begin position="153"/>
        <end position="178"/>
    </location>
</feature>
<organism evidence="2 3">
    <name type="scientific">Paraburkholderia caledonica</name>
    <dbReference type="NCBI Taxonomy" id="134536"/>
    <lineage>
        <taxon>Bacteria</taxon>
        <taxon>Pseudomonadati</taxon>
        <taxon>Pseudomonadota</taxon>
        <taxon>Betaproteobacteria</taxon>
        <taxon>Burkholderiales</taxon>
        <taxon>Burkholderiaceae</taxon>
        <taxon>Paraburkholderia</taxon>
    </lineage>
</organism>